<dbReference type="GO" id="GO:0006865">
    <property type="term" value="P:amino acid transport"/>
    <property type="evidence" value="ECO:0007669"/>
    <property type="project" value="TreeGrafter"/>
</dbReference>
<protein>
    <submittedName>
        <fullName evidence="7">ABC transporter substrate-binding protein</fullName>
    </submittedName>
</protein>
<dbReference type="GO" id="GO:0030288">
    <property type="term" value="C:outer membrane-bounded periplasmic space"/>
    <property type="evidence" value="ECO:0007669"/>
    <property type="project" value="TreeGrafter"/>
</dbReference>
<dbReference type="EMBL" id="CP008953">
    <property type="protein sequence ID" value="AIG78271.1"/>
    <property type="molecule type" value="Genomic_DNA"/>
</dbReference>
<evidence type="ECO:0000256" key="5">
    <source>
        <dbReference type="SAM" id="SignalP"/>
    </source>
</evidence>
<gene>
    <name evidence="7" type="ORF">AJAP_27120</name>
</gene>
<dbReference type="CDD" id="cd13690">
    <property type="entry name" value="PBP2_GluB"/>
    <property type="match status" value="1"/>
</dbReference>
<feature type="signal peptide" evidence="5">
    <location>
        <begin position="1"/>
        <end position="21"/>
    </location>
</feature>
<accession>A0A075V0R3</accession>
<keyword evidence="3 5" id="KW-0732">Signal</keyword>
<dbReference type="InterPro" id="IPR018313">
    <property type="entry name" value="SBP_3_CS"/>
</dbReference>
<dbReference type="PANTHER" id="PTHR30085:SF6">
    <property type="entry name" value="ABC TRANSPORTER GLUTAMINE-BINDING PROTEIN GLNH"/>
    <property type="match status" value="1"/>
</dbReference>
<dbReference type="eggNOG" id="COG0834">
    <property type="taxonomic scope" value="Bacteria"/>
</dbReference>
<keyword evidence="8" id="KW-1185">Reference proteome</keyword>
<sequence>MRIRTLAVGLLVGSLALTACGKEGTPSSPGGSSEGANAGAQLPQYTVASNVDLAGSPVFAKIKAAGKLTLGAKDDQPGLGKKDPTSGKFAGFDIEIAKLVAASLGFGEDKITFKTVDSGAREQAIVNGDVDYYVGTYTINDKRKAQISFAGPYFEAGQDLLVRKDETTITGPETLKGKKVCSVTGSTPIQRVREQNLTEPGNIVEFQKYSQCVEKLSTKEVDAVTTDDAILKGFASEDSDSFKVVGKTFSKEPYGIGLKKDDKVLRDKINDTLQKALDDGTWQKIYDATLGKSGSAAQKPTLQKY</sequence>
<dbReference type="PROSITE" id="PS01039">
    <property type="entry name" value="SBP_BACTERIAL_3"/>
    <property type="match status" value="1"/>
</dbReference>
<dbReference type="GO" id="GO:0005576">
    <property type="term" value="C:extracellular region"/>
    <property type="evidence" value="ECO:0007669"/>
    <property type="project" value="TreeGrafter"/>
</dbReference>
<dbReference type="KEGG" id="aja:AJAP_27120"/>
<evidence type="ECO:0000313" key="7">
    <source>
        <dbReference type="EMBL" id="AIG78271.1"/>
    </source>
</evidence>
<dbReference type="Pfam" id="PF00497">
    <property type="entry name" value="SBP_bac_3"/>
    <property type="match status" value="1"/>
</dbReference>
<dbReference type="PANTHER" id="PTHR30085">
    <property type="entry name" value="AMINO ACID ABC TRANSPORTER PERMEASE"/>
    <property type="match status" value="1"/>
</dbReference>
<dbReference type="SUPFAM" id="SSF53850">
    <property type="entry name" value="Periplasmic binding protein-like II"/>
    <property type="match status" value="1"/>
</dbReference>
<dbReference type="InterPro" id="IPR051455">
    <property type="entry name" value="Bact_solute-bind_prot3"/>
</dbReference>
<evidence type="ECO:0000256" key="4">
    <source>
        <dbReference type="RuleBase" id="RU003744"/>
    </source>
</evidence>
<evidence type="ECO:0000313" key="8">
    <source>
        <dbReference type="Proteomes" id="UP000028492"/>
    </source>
</evidence>
<dbReference type="HOGENOM" id="CLU_019602_18_4_11"/>
<organism evidence="7 8">
    <name type="scientific">Amycolatopsis japonica</name>
    <dbReference type="NCBI Taxonomy" id="208439"/>
    <lineage>
        <taxon>Bacteria</taxon>
        <taxon>Bacillati</taxon>
        <taxon>Actinomycetota</taxon>
        <taxon>Actinomycetes</taxon>
        <taxon>Pseudonocardiales</taxon>
        <taxon>Pseudonocardiaceae</taxon>
        <taxon>Amycolatopsis</taxon>
        <taxon>Amycolatopsis japonica group</taxon>
    </lineage>
</organism>
<evidence type="ECO:0000256" key="3">
    <source>
        <dbReference type="ARBA" id="ARBA00022729"/>
    </source>
</evidence>
<feature type="domain" description="Solute-binding protein family 3/N-terminal" evidence="6">
    <location>
        <begin position="67"/>
        <end position="293"/>
    </location>
</feature>
<dbReference type="PROSITE" id="PS51257">
    <property type="entry name" value="PROKAR_LIPOPROTEIN"/>
    <property type="match status" value="1"/>
</dbReference>
<dbReference type="STRING" id="208439.AJAP_27120"/>
<name>A0A075V0R3_9PSEU</name>
<evidence type="ECO:0000256" key="2">
    <source>
        <dbReference type="ARBA" id="ARBA00022448"/>
    </source>
</evidence>
<dbReference type="InterPro" id="IPR001638">
    <property type="entry name" value="Solute-binding_3/MltF_N"/>
</dbReference>
<proteinExistence type="inferred from homology"/>
<reference evidence="7 8" key="1">
    <citation type="journal article" date="2014" name="J. Biotechnol.">
        <title>Complete genome sequence of the actinobacterium Amycolatopsis japonica MG417-CF17(T) (=DSM 44213T) producing (S,S)-N,N'-ethylenediaminedisuccinic acid.</title>
        <authorList>
            <person name="Stegmann E."/>
            <person name="Albersmeier A."/>
            <person name="Spohn M."/>
            <person name="Gert H."/>
            <person name="Weber T."/>
            <person name="Wohlleben W."/>
            <person name="Kalinowski J."/>
            <person name="Ruckert C."/>
        </authorList>
    </citation>
    <scope>NUCLEOTIDE SEQUENCE [LARGE SCALE GENOMIC DNA]</scope>
    <source>
        <strain evidence="8">MG417-CF17 (DSM 44213)</strain>
    </source>
</reference>
<dbReference type="RefSeq" id="WP_037343263.1">
    <property type="nucleotide sequence ID" value="NZ_CP008953.1"/>
</dbReference>
<dbReference type="AlphaFoldDB" id="A0A075V0R3"/>
<keyword evidence="2" id="KW-0813">Transport</keyword>
<feature type="chain" id="PRO_5001710615" evidence="5">
    <location>
        <begin position="22"/>
        <end position="305"/>
    </location>
</feature>
<comment type="similarity">
    <text evidence="1 4">Belongs to the bacterial solute-binding protein 3 family.</text>
</comment>
<dbReference type="SMART" id="SM00062">
    <property type="entry name" value="PBPb"/>
    <property type="match status" value="1"/>
</dbReference>
<dbReference type="Gene3D" id="3.40.190.10">
    <property type="entry name" value="Periplasmic binding protein-like II"/>
    <property type="match status" value="2"/>
</dbReference>
<evidence type="ECO:0000256" key="1">
    <source>
        <dbReference type="ARBA" id="ARBA00010333"/>
    </source>
</evidence>
<evidence type="ECO:0000259" key="6">
    <source>
        <dbReference type="SMART" id="SM00062"/>
    </source>
</evidence>
<dbReference type="Proteomes" id="UP000028492">
    <property type="component" value="Chromosome"/>
</dbReference>